<dbReference type="Pfam" id="PF00534">
    <property type="entry name" value="Glycos_transf_1"/>
    <property type="match status" value="1"/>
</dbReference>
<protein>
    <submittedName>
        <fullName evidence="3">Glycosyltransferase involved in cell wall bisynthesis</fullName>
    </submittedName>
</protein>
<evidence type="ECO:0000256" key="1">
    <source>
        <dbReference type="ARBA" id="ARBA00022679"/>
    </source>
</evidence>
<dbReference type="GO" id="GO:0016757">
    <property type="term" value="F:glycosyltransferase activity"/>
    <property type="evidence" value="ECO:0007669"/>
    <property type="project" value="InterPro"/>
</dbReference>
<dbReference type="InterPro" id="IPR001296">
    <property type="entry name" value="Glyco_trans_1"/>
</dbReference>
<dbReference type="CDD" id="cd03809">
    <property type="entry name" value="GT4_MtfB-like"/>
    <property type="match status" value="1"/>
</dbReference>
<evidence type="ECO:0000313" key="4">
    <source>
        <dbReference type="Proteomes" id="UP000190341"/>
    </source>
</evidence>
<evidence type="ECO:0000259" key="2">
    <source>
        <dbReference type="Pfam" id="PF00534"/>
    </source>
</evidence>
<dbReference type="AlphaFoldDB" id="A0A1T5LDY1"/>
<dbReference type="SUPFAM" id="SSF53756">
    <property type="entry name" value="UDP-Glycosyltransferase/glycogen phosphorylase"/>
    <property type="match status" value="2"/>
</dbReference>
<feature type="domain" description="Glycosyl transferase family 1" evidence="2">
    <location>
        <begin position="226"/>
        <end position="381"/>
    </location>
</feature>
<sequence length="1196" mass="131495">MKIGLDMQSRQTQDSRDRGIGRYSLSLALAMLRQRRGHEFSILLNGRFKRSLNLVMDDFGIEPGDPQVRIYQTLPHSTEWHAQDAWRHEASKLLRQSSLAAMGLDMVHCTSLFENPAGDASTSWGDVPTGSLHAVTLYDLIPYSFQDIYLRDPTMRASYLRKIQQLRDADLLLAISDFSRAEAIERLGIDPHRVVNIAGAADARFQEVDIDPGTRASLLARFGLGRFVMYTGGIDHRKNIERLIQAYASLPRELVAQFQLVIVCSVQLAQKEELQRLAASHGLAPDRLVMTGFVSDQDLLHFYNLCELFVFPSWCEGFGLPVLEAMQCGAPVIAAGTSSLPEVVGFPEALFDPYSISDISAKIRRALEDEAFRAALKEHGRLQAQKFSWDASATLALDAMEESHDRRGPRNTLVPVAETSPDRPTLAFVSPLPPGKSGIASYSAELLPYLEEHYEITLICSSGEINEPYLEANFQVKTPEWLRENASAFDRIVYQFGNSDHHTYMFRLLEELPGTVVLHDFWLSNILEHTQLHNPEPYIWDQYLHYAHGWPALARRVGRGHDRAAITAFPANRRVIDGAIGVILHSQFSAALATSWYGDDMMANIRVVKHQRSVAPKFDKAAAKAKLGLRPDEWLVCSFGFIDATKHSLRLARSFLASDLHHQRKARLVFVGQNPGDDYGREMAELVAGSAGRVSFTGFAADEDYALYLQAADAAVQLRGQSRGETSGAALDCLAHEVPLVINDNGAFSQIPDVAVIKLADDFDDATLTTTLNGLMDDPARLQAISVAGRHYLVEECHPRITALHYRDAIEAFHREHPGALRLATVDRLGLLASQHQPGSGDFDLAVAAVQANFPKRATQSHLYVDERLFDGMDREDEGAWKAALLAPGESRIEMLGLGSGGYINPVGRTASFLGLEAIALPATGIDLRQDDMFLLSPRSAFADTEQQAGLARLLRDAAMQQSRVVWYWPSLARDVATLGLARVSEAWLRYSAEGHAIVVDTEADARWLCDHQLLMGTAAAGSLPIFHPIDSAIRNVAGLRALVRDGEAEGWQIAKAVVATPHAWVATDAALNTRVGVLRDGCLVATGNDGYLVYGPYARVPAGRYTLAIWGALDPPVSETSAQTRFEVATDSGKTVLKEGPLSEGQGPIAEASIVLEAPSHDLELRIWVDSGASLAFRGYYLSPVESAPHLLQGS</sequence>
<dbReference type="RefSeq" id="WP_079724746.1">
    <property type="nucleotide sequence ID" value="NZ_BMCL01000001.1"/>
</dbReference>
<accession>A0A1T5LDY1</accession>
<keyword evidence="4" id="KW-1185">Reference proteome</keyword>
<dbReference type="PANTHER" id="PTHR46401:SF2">
    <property type="entry name" value="GLYCOSYLTRANSFERASE WBBK-RELATED"/>
    <property type="match status" value="1"/>
</dbReference>
<dbReference type="Gene3D" id="3.40.50.2000">
    <property type="entry name" value="Glycogen Phosphorylase B"/>
    <property type="match status" value="3"/>
</dbReference>
<reference evidence="3 4" key="1">
    <citation type="submission" date="2017-02" db="EMBL/GenBank/DDBJ databases">
        <authorList>
            <person name="Peterson S.W."/>
        </authorList>
    </citation>
    <scope>NUCLEOTIDE SEQUENCE [LARGE SCALE GENOMIC DNA]</scope>
    <source>
        <strain evidence="3 4">P15</strain>
    </source>
</reference>
<dbReference type="GO" id="GO:0009103">
    <property type="term" value="P:lipopolysaccharide biosynthetic process"/>
    <property type="evidence" value="ECO:0007669"/>
    <property type="project" value="TreeGrafter"/>
</dbReference>
<organism evidence="3 4">
    <name type="scientific">Pseudoxanthomonas indica</name>
    <dbReference type="NCBI Taxonomy" id="428993"/>
    <lineage>
        <taxon>Bacteria</taxon>
        <taxon>Pseudomonadati</taxon>
        <taxon>Pseudomonadota</taxon>
        <taxon>Gammaproteobacteria</taxon>
        <taxon>Lysobacterales</taxon>
        <taxon>Lysobacteraceae</taxon>
        <taxon>Pseudoxanthomonas</taxon>
    </lineage>
</organism>
<evidence type="ECO:0000313" key="3">
    <source>
        <dbReference type="EMBL" id="SKC74246.1"/>
    </source>
</evidence>
<dbReference type="PANTHER" id="PTHR46401">
    <property type="entry name" value="GLYCOSYLTRANSFERASE WBBK-RELATED"/>
    <property type="match status" value="1"/>
</dbReference>
<keyword evidence="1 3" id="KW-0808">Transferase</keyword>
<dbReference type="EMBL" id="FUZV01000002">
    <property type="protein sequence ID" value="SKC74246.1"/>
    <property type="molecule type" value="Genomic_DNA"/>
</dbReference>
<dbReference type="Pfam" id="PF13692">
    <property type="entry name" value="Glyco_trans_1_4"/>
    <property type="match status" value="1"/>
</dbReference>
<dbReference type="STRING" id="428993.SAMN06296058_2380"/>
<gene>
    <name evidence="3" type="ORF">SAMN06296058_2380</name>
</gene>
<dbReference type="OrthoDB" id="9801609at2"/>
<proteinExistence type="predicted"/>
<name>A0A1T5LDY1_9GAMM</name>
<dbReference type="Proteomes" id="UP000190341">
    <property type="component" value="Unassembled WGS sequence"/>
</dbReference>
<dbReference type="CDD" id="cd03801">
    <property type="entry name" value="GT4_PimA-like"/>
    <property type="match status" value="1"/>
</dbReference>